<name>A0ABV5AD45_9BACL</name>
<evidence type="ECO:0000313" key="3">
    <source>
        <dbReference type="EMBL" id="MFB5190191.1"/>
    </source>
</evidence>
<organism evidence="3 4">
    <name type="scientific">Alicyclobacillus fastidiosus</name>
    <dbReference type="NCBI Taxonomy" id="392011"/>
    <lineage>
        <taxon>Bacteria</taxon>
        <taxon>Bacillati</taxon>
        <taxon>Bacillota</taxon>
        <taxon>Bacilli</taxon>
        <taxon>Bacillales</taxon>
        <taxon>Alicyclobacillaceae</taxon>
        <taxon>Alicyclobacillus</taxon>
    </lineage>
</organism>
<proteinExistence type="predicted"/>
<dbReference type="Proteomes" id="UP001579974">
    <property type="component" value="Unassembled WGS sequence"/>
</dbReference>
<sequence>MSTLEEDITARQEEEQTGRLRLEDKVLRYFQNKEIAKERNEENKLLLEEIEELFEGHEEEEITFSLPNGDIAVLSPQFREREVLDKDALADELQVPKDELKTPFDFCMFTSKGVLTPAMVTKYTTVEREVKLRISKRKPNTKRRKRKEQMPENLD</sequence>
<dbReference type="EMBL" id="JBDXSU010000005">
    <property type="protein sequence ID" value="MFB5190191.1"/>
    <property type="molecule type" value="Genomic_DNA"/>
</dbReference>
<gene>
    <name evidence="3" type="ORF">KKP3000_003636</name>
</gene>
<evidence type="ECO:0000256" key="2">
    <source>
        <dbReference type="SAM" id="MobiDB-lite"/>
    </source>
</evidence>
<reference evidence="3 4" key="1">
    <citation type="journal article" date="2024" name="Int. J. Mol. Sci.">
        <title>Exploration of Alicyclobacillus spp. Genome in Search of Antibiotic Resistance.</title>
        <authorList>
            <person name="Bucka-Kolendo J."/>
            <person name="Kiousi D.E."/>
            <person name="Dekowska A."/>
            <person name="Mikolajczuk-Szczyrba A."/>
            <person name="Karadedos D.M."/>
            <person name="Michael P."/>
            <person name="Galanis A."/>
            <person name="Sokolowska B."/>
        </authorList>
    </citation>
    <scope>NUCLEOTIDE SEQUENCE [LARGE SCALE GENOMIC DNA]</scope>
    <source>
        <strain evidence="3 4">KKP 3000</strain>
    </source>
</reference>
<feature type="region of interest" description="Disordered" evidence="2">
    <location>
        <begin position="134"/>
        <end position="155"/>
    </location>
</feature>
<evidence type="ECO:0000313" key="4">
    <source>
        <dbReference type="Proteomes" id="UP001579974"/>
    </source>
</evidence>
<protein>
    <submittedName>
        <fullName evidence="3">Uncharacterized protein</fullName>
    </submittedName>
</protein>
<feature type="coiled-coil region" evidence="1">
    <location>
        <begin position="33"/>
        <end position="60"/>
    </location>
</feature>
<evidence type="ECO:0000256" key="1">
    <source>
        <dbReference type="SAM" id="Coils"/>
    </source>
</evidence>
<accession>A0ABV5AD45</accession>
<keyword evidence="1" id="KW-0175">Coiled coil</keyword>
<comment type="caution">
    <text evidence="3">The sequence shown here is derived from an EMBL/GenBank/DDBJ whole genome shotgun (WGS) entry which is preliminary data.</text>
</comment>
<keyword evidence="4" id="KW-1185">Reference proteome</keyword>
<feature type="compositionally biased region" description="Basic residues" evidence="2">
    <location>
        <begin position="134"/>
        <end position="147"/>
    </location>
</feature>
<dbReference type="RefSeq" id="WP_275473753.1">
    <property type="nucleotide sequence ID" value="NZ_CP162940.1"/>
</dbReference>